<evidence type="ECO:0000256" key="2">
    <source>
        <dbReference type="HAMAP-Rule" id="MF_01212"/>
    </source>
</evidence>
<keyword evidence="5" id="KW-1185">Reference proteome</keyword>
<proteinExistence type="inferred from homology"/>
<feature type="domain" description="HD" evidence="3">
    <location>
        <begin position="62"/>
        <end position="255"/>
    </location>
</feature>
<dbReference type="GO" id="GO:0008832">
    <property type="term" value="F:dGTPase activity"/>
    <property type="evidence" value="ECO:0007669"/>
    <property type="project" value="TreeGrafter"/>
</dbReference>
<dbReference type="OrthoDB" id="9803619at2"/>
<dbReference type="EMBL" id="AFWF01000151">
    <property type="protein sequence ID" value="EGU39381.1"/>
    <property type="molecule type" value="Genomic_DNA"/>
</dbReference>
<evidence type="ECO:0000313" key="5">
    <source>
        <dbReference type="Proteomes" id="UP000004605"/>
    </source>
</evidence>
<dbReference type="NCBIfam" id="NF041026">
    <property type="entry name" value="antiphage_dGTPase"/>
    <property type="match status" value="1"/>
</dbReference>
<dbReference type="InterPro" id="IPR006674">
    <property type="entry name" value="HD_domain"/>
</dbReference>
<dbReference type="InterPro" id="IPR006261">
    <property type="entry name" value="dGTPase"/>
</dbReference>
<comment type="similarity">
    <text evidence="2">Belongs to the dGTPase family. Type 2 subfamily.</text>
</comment>
<protein>
    <recommendedName>
        <fullName evidence="2">Deoxyguanosinetriphosphate triphosphohydrolase-like protein</fullName>
    </recommendedName>
</protein>
<dbReference type="SMART" id="SM00471">
    <property type="entry name" value="HDc"/>
    <property type="match status" value="1"/>
</dbReference>
<dbReference type="NCBIfam" id="NF003701">
    <property type="entry name" value="PRK05318.1"/>
    <property type="match status" value="1"/>
</dbReference>
<dbReference type="InterPro" id="IPR050135">
    <property type="entry name" value="dGTPase-like"/>
</dbReference>
<dbReference type="RefSeq" id="WP_006712332.1">
    <property type="nucleotide sequence ID" value="NZ_AFWF01000151.1"/>
</dbReference>
<dbReference type="InterPro" id="IPR026875">
    <property type="entry name" value="PHydrolase_assoc_dom"/>
</dbReference>
<organism evidence="4 5">
    <name type="scientific">Vibrio ichthyoenteri ATCC 700023</name>
    <dbReference type="NCBI Taxonomy" id="870968"/>
    <lineage>
        <taxon>Bacteria</taxon>
        <taxon>Pseudomonadati</taxon>
        <taxon>Pseudomonadota</taxon>
        <taxon>Gammaproteobacteria</taxon>
        <taxon>Vibrionales</taxon>
        <taxon>Vibrionaceae</taxon>
        <taxon>Vibrio</taxon>
    </lineage>
</organism>
<dbReference type="Pfam" id="PF01966">
    <property type="entry name" value="HD"/>
    <property type="match status" value="1"/>
</dbReference>
<comment type="caution">
    <text evidence="4">The sequence shown here is derived from an EMBL/GenBank/DDBJ whole genome shotgun (WGS) entry which is preliminary data.</text>
</comment>
<dbReference type="Pfam" id="PF13286">
    <property type="entry name" value="HD_assoc"/>
    <property type="match status" value="1"/>
</dbReference>
<dbReference type="PANTHER" id="PTHR11373:SF40">
    <property type="entry name" value="DEOXYGUANOSINETRIPHOSPHATE TRIPHOSPHOHYDROLASE-LIKE PROTEIN 2"/>
    <property type="match status" value="1"/>
</dbReference>
<dbReference type="NCBIfam" id="TIGR01353">
    <property type="entry name" value="dGTP_triPase"/>
    <property type="match status" value="1"/>
</dbReference>
<evidence type="ECO:0000259" key="3">
    <source>
        <dbReference type="PROSITE" id="PS51831"/>
    </source>
</evidence>
<dbReference type="GO" id="GO:0006203">
    <property type="term" value="P:dGTP catabolic process"/>
    <property type="evidence" value="ECO:0007669"/>
    <property type="project" value="TreeGrafter"/>
</dbReference>
<evidence type="ECO:0000256" key="1">
    <source>
        <dbReference type="ARBA" id="ARBA00022801"/>
    </source>
</evidence>
<dbReference type="AlphaFoldDB" id="F9S2M5"/>
<evidence type="ECO:0000313" key="4">
    <source>
        <dbReference type="EMBL" id="EGU39381.1"/>
    </source>
</evidence>
<dbReference type="InterPro" id="IPR023023">
    <property type="entry name" value="dNTPase_2"/>
</dbReference>
<gene>
    <name evidence="4" type="ORF">VII00023_05117</name>
</gene>
<dbReference type="InterPro" id="IPR003607">
    <property type="entry name" value="HD/PDEase_dom"/>
</dbReference>
<dbReference type="Gene3D" id="1.10.3210.10">
    <property type="entry name" value="Hypothetical protein af1432"/>
    <property type="match status" value="1"/>
</dbReference>
<dbReference type="Proteomes" id="UP000004605">
    <property type="component" value="Unassembled WGS sequence"/>
</dbReference>
<dbReference type="PROSITE" id="PS51831">
    <property type="entry name" value="HD"/>
    <property type="match status" value="1"/>
</dbReference>
<keyword evidence="1 2" id="KW-0378">Hydrolase</keyword>
<accession>F9S2M5</accession>
<sequence length="438" mass="49672">MTFEISALWQQRHDDEHKLRRDDHRSPYQRDRARILHSAAFRRLQAKTQIHGTSIDDFHRTRLTHSLEAAQLGTGIVAQIKKKQPEFHSLLPNDSLIDSLCLAHDIGHPPYGHGGEVALNYMMRDYGGFEGNAQTFRIVTQLEPYTEKFGMNLARRTLLGLIKYPALLSNACAQQQPQPVSHQRKLRAKDWAPAKGIYDCDQALFDWVREPLNDEEKTLFSQMRDDDISPTKHHKTRFKSLDCSIMELADDIAYGVHDLEDAIVLGMVNRHQWLEAAASQLAECGDPWFEQHIAFVNEMLFAGPHHKRKDAIGGIVNALLTSISIKPVDAPFASQLLAFNAVLEPGMARALDILKAFVSQYVIQAPHVQLMEYKGQQIIMDIFEALSADPERLLPIETCQAWQAVESEAQGMRIIADYISSMTDGHAKRLHQQLFSSH</sequence>
<name>F9S2M5_9VIBR</name>
<dbReference type="SUPFAM" id="SSF109604">
    <property type="entry name" value="HD-domain/PDEase-like"/>
    <property type="match status" value="1"/>
</dbReference>
<reference evidence="4 5" key="1">
    <citation type="journal article" date="2012" name="Int. J. Syst. Evol. Microbiol.">
        <title>Vibrio caribbeanicus sp. nov., isolated from the marine sponge Scleritoderma cyanea.</title>
        <authorList>
            <person name="Hoffmann M."/>
            <person name="Monday S.R."/>
            <person name="Allard M.W."/>
            <person name="Strain E.A."/>
            <person name="Whittaker P."/>
            <person name="Naum M."/>
            <person name="McCarthy P.J."/>
            <person name="Lopez J.V."/>
            <person name="Fischer M."/>
            <person name="Brown E.W."/>
        </authorList>
    </citation>
    <scope>NUCLEOTIDE SEQUENCE [LARGE SCALE GENOMIC DNA]</scope>
    <source>
        <strain evidence="4 5">ATCC 700023</strain>
    </source>
</reference>
<dbReference type="HAMAP" id="MF_01212">
    <property type="entry name" value="dGTPase_type2"/>
    <property type="match status" value="1"/>
</dbReference>
<dbReference type="PANTHER" id="PTHR11373">
    <property type="entry name" value="DEOXYNUCLEOSIDE TRIPHOSPHATE TRIPHOSPHOHYDROLASE"/>
    <property type="match status" value="1"/>
</dbReference>